<dbReference type="Gene3D" id="2.130.10.10">
    <property type="entry name" value="YVTN repeat-like/Quinoprotein amine dehydrogenase"/>
    <property type="match status" value="1"/>
</dbReference>
<evidence type="ECO:0000256" key="1">
    <source>
        <dbReference type="ARBA" id="ARBA00023180"/>
    </source>
</evidence>
<feature type="domain" description="Sema" evidence="3">
    <location>
        <begin position="1"/>
        <end position="138"/>
    </location>
</feature>
<protein>
    <recommendedName>
        <fullName evidence="3">Sema domain-containing protein</fullName>
    </recommendedName>
</protein>
<dbReference type="InterPro" id="IPR015943">
    <property type="entry name" value="WD40/YVTN_repeat-like_dom_sf"/>
</dbReference>
<dbReference type="InterPro" id="IPR036352">
    <property type="entry name" value="Semap_dom_sf"/>
</dbReference>
<dbReference type="SUPFAM" id="SSF101912">
    <property type="entry name" value="Sema domain"/>
    <property type="match status" value="1"/>
</dbReference>
<dbReference type="GO" id="GO:0007411">
    <property type="term" value="P:axon guidance"/>
    <property type="evidence" value="ECO:0007669"/>
    <property type="project" value="TreeGrafter"/>
</dbReference>
<dbReference type="GO" id="GO:0071526">
    <property type="term" value="P:semaphorin-plexin signaling pathway"/>
    <property type="evidence" value="ECO:0007669"/>
    <property type="project" value="TreeGrafter"/>
</dbReference>
<comment type="caution">
    <text evidence="2">Lacks conserved residue(s) required for the propagation of feature annotation.</text>
</comment>
<sequence>MIKPATCDSAERPLVLFRSPDLLNSTTLLLSDDGSTLFVGARDAVFSLDVSRSDVISLKSKVAWRPSQSEITECQNKGKDTEVDCPNFVSVLSQVNSSHLYVCGSFAFNPHDAFIVRESLKLTFTSASVTLVVENNHV</sequence>
<dbReference type="PROSITE" id="PS51004">
    <property type="entry name" value="SEMA"/>
    <property type="match status" value="1"/>
</dbReference>
<comment type="caution">
    <text evidence="4">The sequence shown here is derived from an EMBL/GenBank/DDBJ whole genome shotgun (WGS) entry which is preliminary data.</text>
</comment>
<accession>A0AAN8B6N2</accession>
<dbReference type="InterPro" id="IPR027231">
    <property type="entry name" value="Semaphorin"/>
</dbReference>
<keyword evidence="5" id="KW-1185">Reference proteome</keyword>
<dbReference type="PANTHER" id="PTHR11036:SF145">
    <property type="entry name" value="SEMAPHORIN-4A ISOFORM X1-RELATED"/>
    <property type="match status" value="1"/>
</dbReference>
<dbReference type="EMBL" id="JAULUE010002064">
    <property type="protein sequence ID" value="KAK5879490.1"/>
    <property type="molecule type" value="Genomic_DNA"/>
</dbReference>
<evidence type="ECO:0000313" key="4">
    <source>
        <dbReference type="EMBL" id="KAK5879490.1"/>
    </source>
</evidence>
<dbReference type="AlphaFoldDB" id="A0AAN8B6N2"/>
<dbReference type="Proteomes" id="UP001335648">
    <property type="component" value="Unassembled WGS sequence"/>
</dbReference>
<evidence type="ECO:0000259" key="3">
    <source>
        <dbReference type="PROSITE" id="PS51004"/>
    </source>
</evidence>
<dbReference type="GO" id="GO:0030215">
    <property type="term" value="F:semaphorin receptor binding"/>
    <property type="evidence" value="ECO:0007669"/>
    <property type="project" value="InterPro"/>
</dbReference>
<keyword evidence="1" id="KW-0325">Glycoprotein</keyword>
<evidence type="ECO:0000313" key="5">
    <source>
        <dbReference type="Proteomes" id="UP001335648"/>
    </source>
</evidence>
<dbReference type="GO" id="GO:0001755">
    <property type="term" value="P:neural crest cell migration"/>
    <property type="evidence" value="ECO:0007669"/>
    <property type="project" value="TreeGrafter"/>
</dbReference>
<name>A0AAN8B6N2_9TELE</name>
<dbReference type="GO" id="GO:0045499">
    <property type="term" value="F:chemorepellent activity"/>
    <property type="evidence" value="ECO:0007669"/>
    <property type="project" value="TreeGrafter"/>
</dbReference>
<dbReference type="GO" id="GO:0030335">
    <property type="term" value="P:positive regulation of cell migration"/>
    <property type="evidence" value="ECO:0007669"/>
    <property type="project" value="TreeGrafter"/>
</dbReference>
<gene>
    <name evidence="4" type="ORF">CesoFtcFv8_022600</name>
</gene>
<dbReference type="GO" id="GO:0005886">
    <property type="term" value="C:plasma membrane"/>
    <property type="evidence" value="ECO:0007669"/>
    <property type="project" value="TreeGrafter"/>
</dbReference>
<organism evidence="4 5">
    <name type="scientific">Champsocephalus esox</name>
    <name type="common">pike icefish</name>
    <dbReference type="NCBI Taxonomy" id="159716"/>
    <lineage>
        <taxon>Eukaryota</taxon>
        <taxon>Metazoa</taxon>
        <taxon>Chordata</taxon>
        <taxon>Craniata</taxon>
        <taxon>Vertebrata</taxon>
        <taxon>Euteleostomi</taxon>
        <taxon>Actinopterygii</taxon>
        <taxon>Neopterygii</taxon>
        <taxon>Teleostei</taxon>
        <taxon>Neoteleostei</taxon>
        <taxon>Acanthomorphata</taxon>
        <taxon>Eupercaria</taxon>
        <taxon>Perciformes</taxon>
        <taxon>Notothenioidei</taxon>
        <taxon>Channichthyidae</taxon>
        <taxon>Champsocephalus</taxon>
    </lineage>
</organism>
<proteinExistence type="predicted"/>
<evidence type="ECO:0000256" key="2">
    <source>
        <dbReference type="PROSITE-ProRule" id="PRU00352"/>
    </source>
</evidence>
<dbReference type="InterPro" id="IPR001627">
    <property type="entry name" value="Semap_dom"/>
</dbReference>
<reference evidence="4 5" key="1">
    <citation type="journal article" date="2023" name="Mol. Biol. Evol.">
        <title>Genomics of Secondarily Temperate Adaptation in the Only Non-Antarctic Icefish.</title>
        <authorList>
            <person name="Rivera-Colon A.G."/>
            <person name="Rayamajhi N."/>
            <person name="Minhas B.F."/>
            <person name="Madrigal G."/>
            <person name="Bilyk K.T."/>
            <person name="Yoon V."/>
            <person name="Hune M."/>
            <person name="Gregory S."/>
            <person name="Cheng C.H.C."/>
            <person name="Catchen J.M."/>
        </authorList>
    </citation>
    <scope>NUCLEOTIDE SEQUENCE [LARGE SCALE GENOMIC DNA]</scope>
    <source>
        <strain evidence="4">JC2023a</strain>
    </source>
</reference>
<dbReference type="PANTHER" id="PTHR11036">
    <property type="entry name" value="SEMAPHORIN"/>
    <property type="match status" value="1"/>
</dbReference>